<evidence type="ECO:0008006" key="4">
    <source>
        <dbReference type="Google" id="ProtNLM"/>
    </source>
</evidence>
<organism evidence="2 3">
    <name type="scientific">Sphagnurus paluster</name>
    <dbReference type="NCBI Taxonomy" id="117069"/>
    <lineage>
        <taxon>Eukaryota</taxon>
        <taxon>Fungi</taxon>
        <taxon>Dikarya</taxon>
        <taxon>Basidiomycota</taxon>
        <taxon>Agaricomycotina</taxon>
        <taxon>Agaricomycetes</taxon>
        <taxon>Agaricomycetidae</taxon>
        <taxon>Agaricales</taxon>
        <taxon>Tricholomatineae</taxon>
        <taxon>Lyophyllaceae</taxon>
        <taxon>Sphagnurus</taxon>
    </lineage>
</organism>
<evidence type="ECO:0000313" key="3">
    <source>
        <dbReference type="Proteomes" id="UP000717328"/>
    </source>
</evidence>
<proteinExistence type="predicted"/>
<accession>A0A9P7FRT1</accession>
<sequence length="690" mass="77788">MGSRSLARVCESPGLYDVNFVKERKFAAADRLLPLEEEDATHPSYGSTGSSESRRFSSAPRNTSDPKICPNILSVSLRNPHLYGWTPGNRRASSNSAIKHLVSGTTMTSWLYDDPAQVHESPELSNNKIVNFIKEGKFGAADRLRLQLEERGVTITPHPVYEKAAIANLQWSDMEQCLNHFTTWFSLVPDYDKYNPPTYPGPFKDVRHTLIHTGSPSKRLPLILRFGLLSASKGYLQPMFSEIVPILKRSATADVGANWLHDVERVAVQYSNAGDAVTTARRYRACGVEICCEAGWLDHAISIVKLERKFTLPRRSYVLLLRSLRDAGRLDEVQLVERHLDINAARARLRVVTPNGVVQQPASTAELKDIPKRTVNRQVVAATLRSLKSQLQSQSCPAPIDLIRFLADFRTVGGSQRVIQWLRHRALLASAYCNISWLKAELRYHNIERNHREILRLYLTYLHTTPLPGIFPYTLTRLANQYGIQAAPAEYPKYILHDRWLVLKPIIRLVPELPWALATLRALYNGYRGEKAFAREVRETRAAFISTFGVCGAADDVRQVFEDAGTTPPLALVEAYVEALARTGHVEEAMGLLAEIEAGGSKRGSGMRVMGYDGRVEVAVARLTTYGRVIEGFVQVGMLQEAQEVERMMRRRFAYEYGLNRKLDEAMRNLWALEMEHAVKQVRACVMFDV</sequence>
<dbReference type="Pfam" id="PF01535">
    <property type="entry name" value="PPR"/>
    <property type="match status" value="1"/>
</dbReference>
<evidence type="ECO:0000256" key="1">
    <source>
        <dbReference type="SAM" id="MobiDB-lite"/>
    </source>
</evidence>
<dbReference type="AlphaFoldDB" id="A0A9P7FRT1"/>
<dbReference type="InterPro" id="IPR011990">
    <property type="entry name" value="TPR-like_helical_dom_sf"/>
</dbReference>
<dbReference type="EMBL" id="JABCKI010006554">
    <property type="protein sequence ID" value="KAG5634210.1"/>
    <property type="molecule type" value="Genomic_DNA"/>
</dbReference>
<evidence type="ECO:0000313" key="2">
    <source>
        <dbReference type="EMBL" id="KAG5634210.1"/>
    </source>
</evidence>
<dbReference type="Gene3D" id="1.25.40.10">
    <property type="entry name" value="Tetratricopeptide repeat domain"/>
    <property type="match status" value="1"/>
</dbReference>
<comment type="caution">
    <text evidence="2">The sequence shown here is derived from an EMBL/GenBank/DDBJ whole genome shotgun (WGS) entry which is preliminary data.</text>
</comment>
<reference evidence="2" key="1">
    <citation type="submission" date="2021-02" db="EMBL/GenBank/DDBJ databases">
        <authorList>
            <person name="Nieuwenhuis M."/>
            <person name="Van De Peppel L.J.J."/>
        </authorList>
    </citation>
    <scope>NUCLEOTIDE SEQUENCE</scope>
    <source>
        <strain evidence="2">D49</strain>
    </source>
</reference>
<dbReference type="Proteomes" id="UP000717328">
    <property type="component" value="Unassembled WGS sequence"/>
</dbReference>
<gene>
    <name evidence="2" type="ORF">H0H81_002879</name>
</gene>
<dbReference type="InterPro" id="IPR002885">
    <property type="entry name" value="PPR_rpt"/>
</dbReference>
<feature type="region of interest" description="Disordered" evidence="1">
    <location>
        <begin position="38"/>
        <end position="65"/>
    </location>
</feature>
<protein>
    <recommendedName>
        <fullName evidence="4">Pentatricopeptide repeat domain-containing protein</fullName>
    </recommendedName>
</protein>
<name>A0A9P7FRT1_9AGAR</name>
<keyword evidence="3" id="KW-1185">Reference proteome</keyword>
<reference evidence="2" key="2">
    <citation type="submission" date="2021-10" db="EMBL/GenBank/DDBJ databases">
        <title>Phylogenomics reveals ancestral predisposition of the termite-cultivated fungus Termitomyces towards a domesticated lifestyle.</title>
        <authorList>
            <person name="Auxier B."/>
            <person name="Grum-Grzhimaylo A."/>
            <person name="Cardenas M.E."/>
            <person name="Lodge J.D."/>
            <person name="Laessoe T."/>
            <person name="Pedersen O."/>
            <person name="Smith M.E."/>
            <person name="Kuyper T.W."/>
            <person name="Franco-Molano E.A."/>
            <person name="Baroni T.J."/>
            <person name="Aanen D.K."/>
        </authorList>
    </citation>
    <scope>NUCLEOTIDE SEQUENCE</scope>
    <source>
        <strain evidence="2">D49</strain>
    </source>
</reference>
<dbReference type="OrthoDB" id="185373at2759"/>